<evidence type="ECO:0000313" key="2">
    <source>
        <dbReference type="Proteomes" id="UP000051315"/>
    </source>
</evidence>
<name>A0A0R1VZB4_9LACO</name>
<dbReference type="STRING" id="1423735.FC15_GL000210"/>
<accession>A0A0R1VZB4</accession>
<dbReference type="AlphaFoldDB" id="A0A0R1VZB4"/>
<dbReference type="Proteomes" id="UP000051315">
    <property type="component" value="Unassembled WGS sequence"/>
</dbReference>
<organism evidence="1 2">
    <name type="scientific">Lapidilactobacillus concavus DSM 17758</name>
    <dbReference type="NCBI Taxonomy" id="1423735"/>
    <lineage>
        <taxon>Bacteria</taxon>
        <taxon>Bacillati</taxon>
        <taxon>Bacillota</taxon>
        <taxon>Bacilli</taxon>
        <taxon>Lactobacillales</taxon>
        <taxon>Lactobacillaceae</taxon>
        <taxon>Lapidilactobacillus</taxon>
    </lineage>
</organism>
<keyword evidence="2" id="KW-1185">Reference proteome</keyword>
<reference evidence="1 2" key="1">
    <citation type="journal article" date="2015" name="Genome Announc.">
        <title>Expanding the biotechnology potential of lactobacilli through comparative genomics of 213 strains and associated genera.</title>
        <authorList>
            <person name="Sun Z."/>
            <person name="Harris H.M."/>
            <person name="McCann A."/>
            <person name="Guo C."/>
            <person name="Argimon S."/>
            <person name="Zhang W."/>
            <person name="Yang X."/>
            <person name="Jeffery I.B."/>
            <person name="Cooney J.C."/>
            <person name="Kagawa T.F."/>
            <person name="Liu W."/>
            <person name="Song Y."/>
            <person name="Salvetti E."/>
            <person name="Wrobel A."/>
            <person name="Rasinkangas P."/>
            <person name="Parkhill J."/>
            <person name="Rea M.C."/>
            <person name="O'Sullivan O."/>
            <person name="Ritari J."/>
            <person name="Douillard F.P."/>
            <person name="Paul Ross R."/>
            <person name="Yang R."/>
            <person name="Briner A.E."/>
            <person name="Felis G.E."/>
            <person name="de Vos W.M."/>
            <person name="Barrangou R."/>
            <person name="Klaenhammer T.R."/>
            <person name="Caufield P.W."/>
            <person name="Cui Y."/>
            <person name="Zhang H."/>
            <person name="O'Toole P.W."/>
        </authorList>
    </citation>
    <scope>NUCLEOTIDE SEQUENCE [LARGE SCALE GENOMIC DNA]</scope>
    <source>
        <strain evidence="1 2">DSM 17758</strain>
    </source>
</reference>
<evidence type="ECO:0000313" key="1">
    <source>
        <dbReference type="EMBL" id="KRM08916.1"/>
    </source>
</evidence>
<gene>
    <name evidence="1" type="ORF">FC15_GL000210</name>
</gene>
<dbReference type="PATRIC" id="fig|1423735.3.peg.215"/>
<sequence>MGKNHLHKIIDAPYLLEEKSVMSDEKQTTEATESESSITNYVNAVYVYGEIVSDFPQLRTYLQHLRIPTESTFTDTIGLAHALQVRISYSREPKVDYSLYRLKEVVGEGMHAVAATLVVRDHHVTYPEQAWLIAQGLATYILNIAAYVPDFSQNQSTMTKWRVENLAIALLLPNTLVEYTVGIAMDIEHDLLVQAAKYNEGRVIFDAVKLGIVDAAAARLANVPEWLMHERINRVFDGE</sequence>
<dbReference type="EMBL" id="AZFX01000071">
    <property type="protein sequence ID" value="KRM08916.1"/>
    <property type="molecule type" value="Genomic_DNA"/>
</dbReference>
<proteinExistence type="predicted"/>
<protein>
    <submittedName>
        <fullName evidence="1">Uncharacterized protein</fullName>
    </submittedName>
</protein>
<comment type="caution">
    <text evidence="1">The sequence shown here is derived from an EMBL/GenBank/DDBJ whole genome shotgun (WGS) entry which is preliminary data.</text>
</comment>